<dbReference type="PANTHER" id="PTHR35889:SF3">
    <property type="entry name" value="F-BOX DOMAIN-CONTAINING PROTEIN"/>
    <property type="match status" value="1"/>
</dbReference>
<feature type="transmembrane region" description="Helical" evidence="1">
    <location>
        <begin position="110"/>
        <end position="128"/>
    </location>
</feature>
<dbReference type="RefSeq" id="WP_074604809.1">
    <property type="nucleotide sequence ID" value="NZ_FNGY01000001.1"/>
</dbReference>
<dbReference type="AlphaFoldDB" id="A0A1G9LA08"/>
<dbReference type="Gene3D" id="3.80.10.10">
    <property type="entry name" value="Ribonuclease Inhibitor"/>
    <property type="match status" value="1"/>
</dbReference>
<protein>
    <submittedName>
        <fullName evidence="4">Uncharacterized membrane protein</fullName>
    </submittedName>
</protein>
<dbReference type="InterPro" id="IPR011429">
    <property type="entry name" value="Cyt_c_Planctomycete-type"/>
</dbReference>
<dbReference type="SUPFAM" id="SSF52047">
    <property type="entry name" value="RNI-like"/>
    <property type="match status" value="1"/>
</dbReference>
<dbReference type="InterPro" id="IPR032675">
    <property type="entry name" value="LRR_dom_sf"/>
</dbReference>
<proteinExistence type="predicted"/>
<organism evidence="4 5">
    <name type="scientific">Pedobacter steynii</name>
    <dbReference type="NCBI Taxonomy" id="430522"/>
    <lineage>
        <taxon>Bacteria</taxon>
        <taxon>Pseudomonadati</taxon>
        <taxon>Bacteroidota</taxon>
        <taxon>Sphingobacteriia</taxon>
        <taxon>Sphingobacteriales</taxon>
        <taxon>Sphingobacteriaceae</taxon>
        <taxon>Pedobacter</taxon>
    </lineage>
</organism>
<feature type="transmembrane region" description="Helical" evidence="1">
    <location>
        <begin position="16"/>
        <end position="37"/>
    </location>
</feature>
<dbReference type="Proteomes" id="UP000183200">
    <property type="component" value="Unassembled WGS sequence"/>
</dbReference>
<dbReference type="Pfam" id="PF07635">
    <property type="entry name" value="PSCyt1"/>
    <property type="match status" value="1"/>
</dbReference>
<dbReference type="PANTHER" id="PTHR35889">
    <property type="entry name" value="CYCLOINULO-OLIGOSACCHARIDE FRUCTANOTRANSFERASE-RELATED"/>
    <property type="match status" value="1"/>
</dbReference>
<gene>
    <name evidence="4" type="ORF">SAMN05421820_101819</name>
</gene>
<accession>A0A1G9LA08</accession>
<keyword evidence="1" id="KW-0472">Membrane</keyword>
<dbReference type="EMBL" id="FNGY01000001">
    <property type="protein sequence ID" value="SDL58603.1"/>
    <property type="molecule type" value="Genomic_DNA"/>
</dbReference>
<evidence type="ECO:0000313" key="5">
    <source>
        <dbReference type="Proteomes" id="UP000183200"/>
    </source>
</evidence>
<dbReference type="InterPro" id="IPR019251">
    <property type="entry name" value="DUF2231_TM"/>
</dbReference>
<evidence type="ECO:0000259" key="3">
    <source>
        <dbReference type="Pfam" id="PF09990"/>
    </source>
</evidence>
<feature type="domain" description="DUF2231" evidence="3">
    <location>
        <begin position="13"/>
        <end position="137"/>
    </location>
</feature>
<reference evidence="5" key="1">
    <citation type="submission" date="2016-10" db="EMBL/GenBank/DDBJ databases">
        <authorList>
            <person name="Varghese N."/>
            <person name="Submissions S."/>
        </authorList>
    </citation>
    <scope>NUCLEOTIDE SEQUENCE [LARGE SCALE GENOMIC DNA]</scope>
    <source>
        <strain evidence="5">DSM 19110</strain>
    </source>
</reference>
<evidence type="ECO:0000259" key="2">
    <source>
        <dbReference type="Pfam" id="PF07635"/>
    </source>
</evidence>
<dbReference type="Pfam" id="PF09990">
    <property type="entry name" value="DUF2231"/>
    <property type="match status" value="1"/>
</dbReference>
<keyword evidence="1" id="KW-0812">Transmembrane</keyword>
<feature type="domain" description="Cytochrome C Planctomycete-type" evidence="2">
    <location>
        <begin position="177"/>
        <end position="233"/>
    </location>
</feature>
<keyword evidence="5" id="KW-1185">Reference proteome</keyword>
<dbReference type="OrthoDB" id="713772at2"/>
<name>A0A1G9LA08_9SPHI</name>
<sequence>MIVLDIFTFSGRLHPLIVHLPIGFILLATLFNVLSYLQKYRYLRQAVPLILFIGFMAAVLACVFGYVLSLSGDYDADTLSHHKFSGITLAIICGLLYFSSTSMFKEYLRVGDKLFSALLLGLVVLMSYSGHQGASLTHGNDYLTFRTLMQQEREKPATVEQAMLFEDVVQPILQKKCVQCHRDGKQKGELSLESLTALKKGGKSGQAVVSGKPDMSELFKRITLDEGHKDFMPADGKPPLTKNEVKLITWWIKEGKTEGGKTISEIKNTASLKPMVALYLGIGGATEPEDDAGEVAQMINPDLPLVVDTTHITSLRKKGVRVRMMLNKPVMLDITLPPKSGIKMADVKPEMLRLAKNIVWLNFSDNELTDQQLDFLPALTNLEKLRLDKNPVTDQLSDYLVSLKHIEAVNLNETKITDATTLKLKKNPSIQRVYSWKTKVDEVKVN</sequence>
<feature type="transmembrane region" description="Helical" evidence="1">
    <location>
        <begin position="49"/>
        <end position="68"/>
    </location>
</feature>
<evidence type="ECO:0000313" key="4">
    <source>
        <dbReference type="EMBL" id="SDL58603.1"/>
    </source>
</evidence>
<feature type="transmembrane region" description="Helical" evidence="1">
    <location>
        <begin position="80"/>
        <end position="98"/>
    </location>
</feature>
<evidence type="ECO:0000256" key="1">
    <source>
        <dbReference type="SAM" id="Phobius"/>
    </source>
</evidence>
<keyword evidence="1" id="KW-1133">Transmembrane helix</keyword>